<evidence type="ECO:0000259" key="3">
    <source>
        <dbReference type="SMART" id="SM00829"/>
    </source>
</evidence>
<dbReference type="InterPro" id="IPR013149">
    <property type="entry name" value="ADH-like_C"/>
</dbReference>
<dbReference type="InterPro" id="IPR011032">
    <property type="entry name" value="GroES-like_sf"/>
</dbReference>
<dbReference type="PANTHER" id="PTHR48106">
    <property type="entry name" value="QUINONE OXIDOREDUCTASE PIG3-RELATED"/>
    <property type="match status" value="1"/>
</dbReference>
<dbReference type="Pfam" id="PF08240">
    <property type="entry name" value="ADH_N"/>
    <property type="match status" value="1"/>
</dbReference>
<dbReference type="GO" id="GO:0070402">
    <property type="term" value="F:NADPH binding"/>
    <property type="evidence" value="ECO:0007669"/>
    <property type="project" value="TreeGrafter"/>
</dbReference>
<proteinExistence type="predicted"/>
<keyword evidence="1" id="KW-0521">NADP</keyword>
<reference evidence="4 5" key="1">
    <citation type="submission" date="2015-01" db="EMBL/GenBank/DDBJ databases">
        <title>Deinococcus puniceus/DY1/ whole genome sequencing.</title>
        <authorList>
            <person name="Kim M.K."/>
            <person name="Srinivasan S."/>
            <person name="Lee J.-J."/>
        </authorList>
    </citation>
    <scope>NUCLEOTIDE SEQUENCE [LARGE SCALE GENOMIC DNA]</scope>
    <source>
        <strain evidence="4 5">DY1</strain>
    </source>
</reference>
<keyword evidence="5" id="KW-1185">Reference proteome</keyword>
<dbReference type="InterPro" id="IPR002364">
    <property type="entry name" value="Quin_OxRdtase/zeta-crystal_CS"/>
</dbReference>
<dbReference type="STRING" id="1182568.SU48_11895"/>
<sequence>MSHAIVVSQHGNPDVLRWQPRPLPVPAAGQVRVKVTCTGVNFADVQARRGGYDAGGALPFVPGLDAVGVIDQLGGGVTELQVGQRVACFPAGGSYATHVTAPAHMIYPLGDSVSDESAAALTMLVTAWNTLHQAARLQPGETVLIHAAAGGVGHLAVQLARLAGAARIVAVVGSAARADFVRSLGADEVIERQHEDFAAAVNTLTGGSGADVILDSIGGDVTERGLTCLAPLGRLVIFGHASGKPAHITTPTLHRQGKAVIGYSTGNLRKLRPECLRPSVEVVWAALETNQLKVHIGAEFALADAALAHQWIESGQGNGKVLLRPD</sequence>
<evidence type="ECO:0000313" key="5">
    <source>
        <dbReference type="Proteomes" id="UP000077363"/>
    </source>
</evidence>
<dbReference type="GO" id="GO:0008270">
    <property type="term" value="F:zinc ion binding"/>
    <property type="evidence" value="ECO:0007669"/>
    <property type="project" value="InterPro"/>
</dbReference>
<dbReference type="Gene3D" id="3.40.50.720">
    <property type="entry name" value="NAD(P)-binding Rossmann-like Domain"/>
    <property type="match status" value="1"/>
</dbReference>
<dbReference type="InterPro" id="IPR020843">
    <property type="entry name" value="ER"/>
</dbReference>
<dbReference type="Gene3D" id="3.90.180.10">
    <property type="entry name" value="Medium-chain alcohol dehydrogenases, catalytic domain"/>
    <property type="match status" value="1"/>
</dbReference>
<name>A0A172TBL1_9DEIO</name>
<protein>
    <submittedName>
        <fullName evidence="4">Zinc-binding alcohol dehydrogenase</fullName>
    </submittedName>
</protein>
<dbReference type="EMBL" id="CP011387">
    <property type="protein sequence ID" value="ANE44346.1"/>
    <property type="molecule type" value="Genomic_DNA"/>
</dbReference>
<evidence type="ECO:0000256" key="1">
    <source>
        <dbReference type="ARBA" id="ARBA00022857"/>
    </source>
</evidence>
<dbReference type="InterPro" id="IPR013154">
    <property type="entry name" value="ADH-like_N"/>
</dbReference>
<dbReference type="KEGG" id="dpu:SU48_11895"/>
<dbReference type="GO" id="GO:0003960">
    <property type="term" value="F:quinone reductase (NADPH) activity"/>
    <property type="evidence" value="ECO:0007669"/>
    <property type="project" value="TreeGrafter"/>
</dbReference>
<evidence type="ECO:0000256" key="2">
    <source>
        <dbReference type="ARBA" id="ARBA00023002"/>
    </source>
</evidence>
<dbReference type="OrthoDB" id="9787435at2"/>
<feature type="domain" description="Enoyl reductase (ER)" evidence="3">
    <location>
        <begin position="11"/>
        <end position="323"/>
    </location>
</feature>
<gene>
    <name evidence="4" type="ORF">SU48_11895</name>
</gene>
<dbReference type="AlphaFoldDB" id="A0A172TBL1"/>
<dbReference type="Proteomes" id="UP000077363">
    <property type="component" value="Chromosome"/>
</dbReference>
<evidence type="ECO:0000313" key="4">
    <source>
        <dbReference type="EMBL" id="ANE44346.1"/>
    </source>
</evidence>
<dbReference type="SUPFAM" id="SSF50129">
    <property type="entry name" value="GroES-like"/>
    <property type="match status" value="1"/>
</dbReference>
<keyword evidence="2" id="KW-0560">Oxidoreductase</keyword>
<dbReference type="SMART" id="SM00829">
    <property type="entry name" value="PKS_ER"/>
    <property type="match status" value="1"/>
</dbReference>
<dbReference type="GO" id="GO:0035925">
    <property type="term" value="F:mRNA 3'-UTR AU-rich region binding"/>
    <property type="evidence" value="ECO:0007669"/>
    <property type="project" value="TreeGrafter"/>
</dbReference>
<dbReference type="GO" id="GO:0005829">
    <property type="term" value="C:cytosol"/>
    <property type="evidence" value="ECO:0007669"/>
    <property type="project" value="TreeGrafter"/>
</dbReference>
<dbReference type="SUPFAM" id="SSF51735">
    <property type="entry name" value="NAD(P)-binding Rossmann-fold domains"/>
    <property type="match status" value="1"/>
</dbReference>
<dbReference type="RefSeq" id="WP_064015424.1">
    <property type="nucleotide sequence ID" value="NZ_CP011387.1"/>
</dbReference>
<organism evidence="4 5">
    <name type="scientific">Deinococcus puniceus</name>
    <dbReference type="NCBI Taxonomy" id="1182568"/>
    <lineage>
        <taxon>Bacteria</taxon>
        <taxon>Thermotogati</taxon>
        <taxon>Deinococcota</taxon>
        <taxon>Deinococci</taxon>
        <taxon>Deinococcales</taxon>
        <taxon>Deinococcaceae</taxon>
        <taxon>Deinococcus</taxon>
    </lineage>
</organism>
<dbReference type="Pfam" id="PF00107">
    <property type="entry name" value="ADH_zinc_N"/>
    <property type="match status" value="1"/>
</dbReference>
<dbReference type="InterPro" id="IPR036291">
    <property type="entry name" value="NAD(P)-bd_dom_sf"/>
</dbReference>
<accession>A0A172TBL1</accession>
<dbReference type="PANTHER" id="PTHR48106:SF13">
    <property type="entry name" value="QUINONE OXIDOREDUCTASE-RELATED"/>
    <property type="match status" value="1"/>
</dbReference>
<dbReference type="PROSITE" id="PS01162">
    <property type="entry name" value="QOR_ZETA_CRYSTAL"/>
    <property type="match status" value="1"/>
</dbReference>
<dbReference type="PATRIC" id="fig|1182568.3.peg.2464"/>